<evidence type="ECO:0000313" key="7">
    <source>
        <dbReference type="Proteomes" id="UP000533476"/>
    </source>
</evidence>
<dbReference type="HAMAP" id="MF_00272">
    <property type="entry name" value="GcvH"/>
    <property type="match status" value="1"/>
</dbReference>
<evidence type="ECO:0000256" key="1">
    <source>
        <dbReference type="ARBA" id="ARBA00009249"/>
    </source>
</evidence>
<sequence>MAIPENLKYTADHEWINADGRIGVSAYASEALGDVVFVELPEVGTTVEAGDAVGVIESVKSVADLYSPASGRVVRVNEALADHPELINQDPYGEGWIFELEDAVPGDVMSAQDYQKHTEGE</sequence>
<dbReference type="SUPFAM" id="SSF51230">
    <property type="entry name" value="Single hybrid motif"/>
    <property type="match status" value="1"/>
</dbReference>
<dbReference type="InterPro" id="IPR002930">
    <property type="entry name" value="GCV_H"/>
</dbReference>
<dbReference type="InterPro" id="IPR011053">
    <property type="entry name" value="Single_hybrid_motif"/>
</dbReference>
<dbReference type="GO" id="GO:0009249">
    <property type="term" value="P:protein lipoylation"/>
    <property type="evidence" value="ECO:0007669"/>
    <property type="project" value="TreeGrafter"/>
</dbReference>
<comment type="subunit">
    <text evidence="3">The glycine cleavage system is composed of four proteins: P, T, L and H.</text>
</comment>
<proteinExistence type="inferred from homology"/>
<reference evidence="6 7" key="1">
    <citation type="submission" date="2020-04" db="EMBL/GenBank/DDBJ databases">
        <authorList>
            <person name="Zhang R."/>
            <person name="Schippers A."/>
        </authorList>
    </citation>
    <scope>NUCLEOTIDE SEQUENCE [LARGE SCALE GENOMIC DNA]</scope>
    <source>
        <strain evidence="6 7">DSM 109850</strain>
    </source>
</reference>
<feature type="modified residue" description="N6-lipoyllysine" evidence="3 4">
    <location>
        <position position="60"/>
    </location>
</feature>
<dbReference type="PANTHER" id="PTHR11715:SF3">
    <property type="entry name" value="GLYCINE CLEAVAGE SYSTEM H PROTEIN-RELATED"/>
    <property type="match status" value="1"/>
</dbReference>
<dbReference type="Pfam" id="PF01597">
    <property type="entry name" value="GCV_H"/>
    <property type="match status" value="1"/>
</dbReference>
<dbReference type="PROSITE" id="PS00189">
    <property type="entry name" value="LIPOYL"/>
    <property type="match status" value="1"/>
</dbReference>
<evidence type="ECO:0000256" key="4">
    <source>
        <dbReference type="PIRSR" id="PIRSR617453-50"/>
    </source>
</evidence>
<dbReference type="Proteomes" id="UP000533476">
    <property type="component" value="Unassembled WGS sequence"/>
</dbReference>
<comment type="similarity">
    <text evidence="1 3">Belongs to the GcvH family.</text>
</comment>
<name>A0A7Y0Q2H6_9FIRM</name>
<dbReference type="InterPro" id="IPR000089">
    <property type="entry name" value="Biotin_lipoyl"/>
</dbReference>
<dbReference type="EMBL" id="JABBVZ010000004">
    <property type="protein sequence ID" value="NMP21169.1"/>
    <property type="molecule type" value="Genomic_DNA"/>
</dbReference>
<dbReference type="InterPro" id="IPR017453">
    <property type="entry name" value="GCV_H_sub"/>
</dbReference>
<dbReference type="PROSITE" id="PS50968">
    <property type="entry name" value="BIOTINYL_LIPOYL"/>
    <property type="match status" value="1"/>
</dbReference>
<dbReference type="NCBIfam" id="NF002270">
    <property type="entry name" value="PRK01202.1"/>
    <property type="match status" value="1"/>
</dbReference>
<keyword evidence="7" id="KW-1185">Reference proteome</keyword>
<dbReference type="GO" id="GO:0005737">
    <property type="term" value="C:cytoplasm"/>
    <property type="evidence" value="ECO:0007669"/>
    <property type="project" value="TreeGrafter"/>
</dbReference>
<keyword evidence="2 3" id="KW-0450">Lipoyl</keyword>
<dbReference type="InterPro" id="IPR003016">
    <property type="entry name" value="2-oxoA_DH_lipoyl-BS"/>
</dbReference>
<comment type="caution">
    <text evidence="6">The sequence shown here is derived from an EMBL/GenBank/DDBJ whole genome shotgun (WGS) entry which is preliminary data.</text>
</comment>
<dbReference type="GO" id="GO:0019464">
    <property type="term" value="P:glycine decarboxylation via glycine cleavage system"/>
    <property type="evidence" value="ECO:0007669"/>
    <property type="project" value="UniProtKB-UniRule"/>
</dbReference>
<evidence type="ECO:0000256" key="2">
    <source>
        <dbReference type="ARBA" id="ARBA00022823"/>
    </source>
</evidence>
<dbReference type="GO" id="GO:0005960">
    <property type="term" value="C:glycine cleavage complex"/>
    <property type="evidence" value="ECO:0007669"/>
    <property type="project" value="InterPro"/>
</dbReference>
<comment type="function">
    <text evidence="3">The glycine cleavage system catalyzes the degradation of glycine. The H protein shuttles the methylamine group of glycine from the P protein to the T protein.</text>
</comment>
<evidence type="ECO:0000259" key="5">
    <source>
        <dbReference type="PROSITE" id="PS50968"/>
    </source>
</evidence>
<dbReference type="CDD" id="cd06848">
    <property type="entry name" value="GCS_H"/>
    <property type="match status" value="1"/>
</dbReference>
<dbReference type="AlphaFoldDB" id="A0A7Y0Q2H6"/>
<dbReference type="Gene3D" id="2.40.50.100">
    <property type="match status" value="1"/>
</dbReference>
<dbReference type="RefSeq" id="WP_169096227.1">
    <property type="nucleotide sequence ID" value="NZ_JABBVZ010000004.1"/>
</dbReference>
<comment type="cofactor">
    <cofactor evidence="3">
        <name>(R)-lipoate</name>
        <dbReference type="ChEBI" id="CHEBI:83088"/>
    </cofactor>
    <text evidence="3">Binds 1 lipoyl cofactor covalently.</text>
</comment>
<dbReference type="PANTHER" id="PTHR11715">
    <property type="entry name" value="GLYCINE CLEAVAGE SYSTEM H PROTEIN"/>
    <property type="match status" value="1"/>
</dbReference>
<evidence type="ECO:0000313" key="6">
    <source>
        <dbReference type="EMBL" id="NMP21169.1"/>
    </source>
</evidence>
<dbReference type="NCBIfam" id="TIGR00527">
    <property type="entry name" value="gcvH"/>
    <property type="match status" value="1"/>
</dbReference>
<accession>A0A7Y0Q2H6</accession>
<organism evidence="6 7">
    <name type="scientific">Sulfobacillus harzensis</name>
    <dbReference type="NCBI Taxonomy" id="2729629"/>
    <lineage>
        <taxon>Bacteria</taxon>
        <taxon>Bacillati</taxon>
        <taxon>Bacillota</taxon>
        <taxon>Clostridia</taxon>
        <taxon>Eubacteriales</taxon>
        <taxon>Clostridiales Family XVII. Incertae Sedis</taxon>
        <taxon>Sulfobacillus</taxon>
    </lineage>
</organism>
<gene>
    <name evidence="3 6" type="primary">gcvH</name>
    <name evidence="6" type="ORF">HIJ39_02190</name>
</gene>
<evidence type="ECO:0000256" key="3">
    <source>
        <dbReference type="HAMAP-Rule" id="MF_00272"/>
    </source>
</evidence>
<protein>
    <recommendedName>
        <fullName evidence="3">Glycine cleavage system H protein</fullName>
    </recommendedName>
</protein>
<dbReference type="InterPro" id="IPR033753">
    <property type="entry name" value="GCV_H/Fam206"/>
</dbReference>
<feature type="domain" description="Lipoyl-binding" evidence="5">
    <location>
        <begin position="19"/>
        <end position="101"/>
    </location>
</feature>